<evidence type="ECO:0000313" key="2">
    <source>
        <dbReference type="Proteomes" id="UP000317650"/>
    </source>
</evidence>
<gene>
    <name evidence="1" type="ORF">C4D60_Mb11t21490</name>
</gene>
<name>A0A4S8J613_MUSBA</name>
<comment type="caution">
    <text evidence="1">The sequence shown here is derived from an EMBL/GenBank/DDBJ whole genome shotgun (WGS) entry which is preliminary data.</text>
</comment>
<accession>A0A4S8J613</accession>
<organism evidence="1 2">
    <name type="scientific">Musa balbisiana</name>
    <name type="common">Banana</name>
    <dbReference type="NCBI Taxonomy" id="52838"/>
    <lineage>
        <taxon>Eukaryota</taxon>
        <taxon>Viridiplantae</taxon>
        <taxon>Streptophyta</taxon>
        <taxon>Embryophyta</taxon>
        <taxon>Tracheophyta</taxon>
        <taxon>Spermatophyta</taxon>
        <taxon>Magnoliopsida</taxon>
        <taxon>Liliopsida</taxon>
        <taxon>Zingiberales</taxon>
        <taxon>Musaceae</taxon>
        <taxon>Musa</taxon>
    </lineage>
</organism>
<keyword evidence="2" id="KW-1185">Reference proteome</keyword>
<dbReference type="Proteomes" id="UP000317650">
    <property type="component" value="Chromosome 11"/>
</dbReference>
<reference evidence="1 2" key="1">
    <citation type="journal article" date="2019" name="Nat. Plants">
        <title>Genome sequencing of Musa balbisiana reveals subgenome evolution and function divergence in polyploid bananas.</title>
        <authorList>
            <person name="Yao X."/>
        </authorList>
    </citation>
    <scope>NUCLEOTIDE SEQUENCE [LARGE SCALE GENOMIC DNA]</scope>
    <source>
        <strain evidence="2">cv. DH-PKW</strain>
        <tissue evidence="1">Leaves</tissue>
    </source>
</reference>
<proteinExistence type="predicted"/>
<sequence>MELSALLCHRVAMPKSGTQTINLMVDSLKVHIQGGTSSLVKLDYGAHGRGALMILEVITKFYNRCLRPQQVGVRNLVLRKVEVSNPIGSRRKVTPSWECPYRVT</sequence>
<protein>
    <submittedName>
        <fullName evidence="1">Uncharacterized protein</fullName>
    </submittedName>
</protein>
<evidence type="ECO:0000313" key="1">
    <source>
        <dbReference type="EMBL" id="THU56845.1"/>
    </source>
</evidence>
<dbReference type="AlphaFoldDB" id="A0A4S8J613"/>
<dbReference type="EMBL" id="PYDT01000007">
    <property type="protein sequence ID" value="THU56845.1"/>
    <property type="molecule type" value="Genomic_DNA"/>
</dbReference>